<keyword evidence="7" id="KW-1185">Reference proteome</keyword>
<dbReference type="PANTHER" id="PTHR23402:SF1">
    <property type="entry name" value="PYROGLUTAMYL-PEPTIDASE I"/>
    <property type="match status" value="1"/>
</dbReference>
<protein>
    <submittedName>
        <fullName evidence="6">Pyroglutamyl-peptidase 1</fullName>
    </submittedName>
</protein>
<evidence type="ECO:0000256" key="2">
    <source>
        <dbReference type="ARBA" id="ARBA00022490"/>
    </source>
</evidence>
<evidence type="ECO:0000313" key="6">
    <source>
        <dbReference type="EMBL" id="KAF4456474.1"/>
    </source>
</evidence>
<accession>A0A8H4KVL0</accession>
<dbReference type="SUPFAM" id="SSF53182">
    <property type="entry name" value="Pyrrolidone carboxyl peptidase (pyroglutamate aminopeptidase)"/>
    <property type="match status" value="1"/>
</dbReference>
<sequence>MGSQIGDPDEITVLVTGFLPFREQYPVNPSWSIANSLPSHLPPLRAKDPNSRHAAAILPSVRIVVHPEAIRVNYKAVRDLVPSFYDGTHKYDVVLHIGMAGPRPFYCIERRGHRDGYKHPDVDGEYVGREEERNRSDWPWRGLPEEIETQFNLDEILPRWQEHSLEGDLRISEDAGHYMCDFIYYSSLAELWKLQRPRKALFLHVPADASPASIEKGRELTLNLIRSIVESEIVTRNKLKETDWLRRLGQIIGSGSAIAISGDAISGKPTILSTCKPRDSDIELVLYNSLCIYQFKPSNDHNVQESHLRNLQYVHLHILRSTTKQTLDKTSWWGCGSHIQTVIDNVPEADRCSCEPRVEVGGVSYPPMAAASPN</sequence>
<dbReference type="AlphaFoldDB" id="A0A8H4KVL0"/>
<dbReference type="OrthoDB" id="407146at2759"/>
<evidence type="ECO:0000256" key="3">
    <source>
        <dbReference type="ARBA" id="ARBA00022670"/>
    </source>
</evidence>
<comment type="similarity">
    <text evidence="1">Belongs to the peptidase C15 family.</text>
</comment>
<evidence type="ECO:0000256" key="5">
    <source>
        <dbReference type="ARBA" id="ARBA00022807"/>
    </source>
</evidence>
<dbReference type="InterPro" id="IPR036440">
    <property type="entry name" value="Peptidase_C15-like_sf"/>
</dbReference>
<dbReference type="GO" id="GO:0006508">
    <property type="term" value="P:proteolysis"/>
    <property type="evidence" value="ECO:0007669"/>
    <property type="project" value="UniProtKB-KW"/>
</dbReference>
<name>A0A8H4KVL0_9HYPO</name>
<dbReference type="GO" id="GO:0016920">
    <property type="term" value="F:pyroglutamyl-peptidase activity"/>
    <property type="evidence" value="ECO:0007669"/>
    <property type="project" value="InterPro"/>
</dbReference>
<dbReference type="PANTHER" id="PTHR23402">
    <property type="entry name" value="PROTEASE FAMILY C15 PYROGLUTAMYL-PEPTIDASE I-RELATED"/>
    <property type="match status" value="1"/>
</dbReference>
<dbReference type="InterPro" id="IPR000816">
    <property type="entry name" value="Peptidase_C15"/>
</dbReference>
<dbReference type="Proteomes" id="UP000605986">
    <property type="component" value="Unassembled WGS sequence"/>
</dbReference>
<reference evidence="6" key="1">
    <citation type="submission" date="2020-01" db="EMBL/GenBank/DDBJ databases">
        <title>Identification and distribution of gene clusters putatively required for synthesis of sphingolipid metabolism inhibitors in phylogenetically diverse species of the filamentous fungus Fusarium.</title>
        <authorList>
            <person name="Kim H.-S."/>
            <person name="Busman M."/>
            <person name="Brown D.W."/>
            <person name="Divon H."/>
            <person name="Uhlig S."/>
            <person name="Proctor R.H."/>
        </authorList>
    </citation>
    <scope>NUCLEOTIDE SEQUENCE</scope>
    <source>
        <strain evidence="6">NRRL 53441</strain>
    </source>
</reference>
<evidence type="ECO:0000256" key="1">
    <source>
        <dbReference type="ARBA" id="ARBA00006641"/>
    </source>
</evidence>
<dbReference type="EMBL" id="JAADJG010000058">
    <property type="protein sequence ID" value="KAF4456474.1"/>
    <property type="molecule type" value="Genomic_DNA"/>
</dbReference>
<dbReference type="InterPro" id="IPR016125">
    <property type="entry name" value="Peptidase_C15-like"/>
</dbReference>
<proteinExistence type="inferred from homology"/>
<organism evidence="6 7">
    <name type="scientific">Fusarium austroafricanum</name>
    <dbReference type="NCBI Taxonomy" id="2364996"/>
    <lineage>
        <taxon>Eukaryota</taxon>
        <taxon>Fungi</taxon>
        <taxon>Dikarya</taxon>
        <taxon>Ascomycota</taxon>
        <taxon>Pezizomycotina</taxon>
        <taxon>Sordariomycetes</taxon>
        <taxon>Hypocreomycetidae</taxon>
        <taxon>Hypocreales</taxon>
        <taxon>Nectriaceae</taxon>
        <taxon>Fusarium</taxon>
        <taxon>Fusarium concolor species complex</taxon>
    </lineage>
</organism>
<evidence type="ECO:0000256" key="4">
    <source>
        <dbReference type="ARBA" id="ARBA00022801"/>
    </source>
</evidence>
<keyword evidence="5" id="KW-0788">Thiol protease</keyword>
<dbReference type="Gene3D" id="3.40.630.20">
    <property type="entry name" value="Peptidase C15, pyroglutamyl peptidase I-like"/>
    <property type="match status" value="1"/>
</dbReference>
<dbReference type="CDD" id="cd00501">
    <property type="entry name" value="Peptidase_C15"/>
    <property type="match status" value="1"/>
</dbReference>
<evidence type="ECO:0000313" key="7">
    <source>
        <dbReference type="Proteomes" id="UP000605986"/>
    </source>
</evidence>
<keyword evidence="3" id="KW-0645">Protease</keyword>
<dbReference type="GO" id="GO:0005829">
    <property type="term" value="C:cytosol"/>
    <property type="evidence" value="ECO:0007669"/>
    <property type="project" value="InterPro"/>
</dbReference>
<keyword evidence="4" id="KW-0378">Hydrolase</keyword>
<gene>
    <name evidence="6" type="ORF">F53441_1424</name>
</gene>
<comment type="caution">
    <text evidence="6">The sequence shown here is derived from an EMBL/GenBank/DDBJ whole genome shotgun (WGS) entry which is preliminary data.</text>
</comment>
<dbReference type="Pfam" id="PF01470">
    <property type="entry name" value="Peptidase_C15"/>
    <property type="match status" value="1"/>
</dbReference>
<keyword evidence="2" id="KW-0963">Cytoplasm</keyword>